<dbReference type="InterPro" id="IPR057739">
    <property type="entry name" value="Glyco_hydro_29_N"/>
</dbReference>
<comment type="similarity">
    <text evidence="2">Belongs to the glycosyl hydrolase 29 family.</text>
</comment>
<reference evidence="10" key="2">
    <citation type="journal article" date="2024" name="Antonie Van Leeuwenhoek">
        <title>Roseihalotalea indica gen. nov., sp. nov., a halophilic Bacteroidetes from mesopelagic Southwest Indian Ocean with higher carbohydrate metabolic potential.</title>
        <authorList>
            <person name="Chen B."/>
            <person name="Zhang M."/>
            <person name="Lin D."/>
            <person name="Ye J."/>
            <person name="Tang K."/>
        </authorList>
    </citation>
    <scope>NUCLEOTIDE SEQUENCE</scope>
    <source>
        <strain evidence="10">TK19036</strain>
    </source>
</reference>
<evidence type="ECO:0000256" key="3">
    <source>
        <dbReference type="ARBA" id="ARBA00012662"/>
    </source>
</evidence>
<evidence type="ECO:0000256" key="2">
    <source>
        <dbReference type="ARBA" id="ARBA00007951"/>
    </source>
</evidence>
<proteinExistence type="inferred from homology"/>
<evidence type="ECO:0000256" key="6">
    <source>
        <dbReference type="ARBA" id="ARBA00023295"/>
    </source>
</evidence>
<dbReference type="GO" id="GO:0004560">
    <property type="term" value="F:alpha-L-fucosidase activity"/>
    <property type="evidence" value="ECO:0007669"/>
    <property type="project" value="InterPro"/>
</dbReference>
<dbReference type="EC" id="3.2.1.51" evidence="3"/>
<dbReference type="EMBL" id="CP120682">
    <property type="protein sequence ID" value="WKN39103.1"/>
    <property type="molecule type" value="Genomic_DNA"/>
</dbReference>
<name>A0AA49GRD9_9BACT</name>
<accession>A0AA49GRD9</accession>
<dbReference type="PIRSF" id="PIRSF001092">
    <property type="entry name" value="Alpha-L-fucosidase"/>
    <property type="match status" value="1"/>
</dbReference>
<keyword evidence="5" id="KW-0378">Hydrolase</keyword>
<reference evidence="10" key="1">
    <citation type="journal article" date="2023" name="Comput. Struct. Biotechnol. J.">
        <title>Discovery of a novel marine Bacteroidetes with a rich repertoire of carbohydrate-active enzymes.</title>
        <authorList>
            <person name="Chen B."/>
            <person name="Liu G."/>
            <person name="Chen Q."/>
            <person name="Wang H."/>
            <person name="Liu L."/>
            <person name="Tang K."/>
        </authorList>
    </citation>
    <scope>NUCLEOTIDE SEQUENCE</scope>
    <source>
        <strain evidence="10">TK19036</strain>
    </source>
</reference>
<organism evidence="10">
    <name type="scientific">Roseihalotalea indica</name>
    <dbReference type="NCBI Taxonomy" id="2867963"/>
    <lineage>
        <taxon>Bacteria</taxon>
        <taxon>Pseudomonadati</taxon>
        <taxon>Bacteroidota</taxon>
        <taxon>Cytophagia</taxon>
        <taxon>Cytophagales</taxon>
        <taxon>Catalimonadaceae</taxon>
        <taxon>Roseihalotalea</taxon>
    </lineage>
</organism>
<dbReference type="Pfam" id="PF01120">
    <property type="entry name" value="Alpha_L_fucos"/>
    <property type="match status" value="1"/>
</dbReference>
<dbReference type="SMART" id="SM00812">
    <property type="entry name" value="Alpha_L_fucos"/>
    <property type="match status" value="1"/>
</dbReference>
<evidence type="ECO:0000256" key="8">
    <source>
        <dbReference type="SAM" id="SignalP"/>
    </source>
</evidence>
<keyword evidence="4 8" id="KW-0732">Signal</keyword>
<dbReference type="GO" id="GO:0005764">
    <property type="term" value="C:lysosome"/>
    <property type="evidence" value="ECO:0007669"/>
    <property type="project" value="TreeGrafter"/>
</dbReference>
<protein>
    <recommendedName>
        <fullName evidence="3">alpha-L-fucosidase</fullName>
        <ecNumber evidence="3">3.2.1.51</ecNumber>
    </recommendedName>
</protein>
<keyword evidence="6" id="KW-0326">Glycosidase</keyword>
<comment type="function">
    <text evidence="1">Alpha-L-fucosidase is responsible for hydrolyzing the alpha-1,6-linked fucose joined to the reducing-end N-acetylglucosamine of the carbohydrate moieties of glycoproteins.</text>
</comment>
<gene>
    <name evidence="10" type="ORF">K4G66_10375</name>
</gene>
<dbReference type="Gene3D" id="3.20.20.80">
    <property type="entry name" value="Glycosidases"/>
    <property type="match status" value="1"/>
</dbReference>
<evidence type="ECO:0000259" key="9">
    <source>
        <dbReference type="Pfam" id="PF01120"/>
    </source>
</evidence>
<sequence>MRPFLFFCGLFFISTYASAQTTNPDIDVRDNTPLLMSQHYTPTPENLEARQWFQDARFGMFIHWGVYSVLGGGGDIGVAEWVMQQKQISVEDYENLPKFFNPVDFDAKEWVQLAKDAGMKYITITSKHHDGFAMYDSEVSDYDIVDSTPYGKDIIKQLKEACDEAGIKLFFYYSQLDWHHPDYFPRGRTGQGYTGRPESGNWEAYLNYQNAQLRELLTNYGEIGGIWFDGWWDRQALPNHGDWNLDETYSLIHQLQPQAMIGNNHHVAPFPGEDFQMFEKDLPGHNTTGFSGDSEIGELPLETCETMNGSWGFNLVDDRYKSTKNLIQYLVKAAGYNANFLLNVGPMPNGEIQSEFQKTLREIGEWVSAHGETIYGTRGGPVPAKPWGVTTQKGDKVYVHIMDAPDESILLPKLDRKIMSAKLFGKSQPLKYEEGQFGIVLNVPVSTRNDIDTIVELTMASDDEVGN</sequence>
<dbReference type="InterPro" id="IPR017853">
    <property type="entry name" value="GH"/>
</dbReference>
<dbReference type="GO" id="GO:0016139">
    <property type="term" value="P:glycoside catabolic process"/>
    <property type="evidence" value="ECO:0007669"/>
    <property type="project" value="TreeGrafter"/>
</dbReference>
<feature type="site" description="May be important for catalysis" evidence="7">
    <location>
        <position position="304"/>
    </location>
</feature>
<evidence type="ECO:0000256" key="1">
    <source>
        <dbReference type="ARBA" id="ARBA00004071"/>
    </source>
</evidence>
<dbReference type="InterPro" id="IPR016286">
    <property type="entry name" value="FUC_metazoa-typ"/>
</dbReference>
<dbReference type="PRINTS" id="PR00741">
    <property type="entry name" value="GLHYDRLASE29"/>
</dbReference>
<feature type="signal peptide" evidence="8">
    <location>
        <begin position="1"/>
        <end position="19"/>
    </location>
</feature>
<evidence type="ECO:0000256" key="4">
    <source>
        <dbReference type="ARBA" id="ARBA00022729"/>
    </source>
</evidence>
<dbReference type="PANTHER" id="PTHR10030">
    <property type="entry name" value="ALPHA-L-FUCOSIDASE"/>
    <property type="match status" value="1"/>
</dbReference>
<dbReference type="InterPro" id="IPR000933">
    <property type="entry name" value="Glyco_hydro_29"/>
</dbReference>
<dbReference type="PANTHER" id="PTHR10030:SF37">
    <property type="entry name" value="ALPHA-L-FUCOSIDASE-RELATED"/>
    <property type="match status" value="1"/>
</dbReference>
<evidence type="ECO:0000313" key="10">
    <source>
        <dbReference type="EMBL" id="WKN39103.1"/>
    </source>
</evidence>
<feature type="domain" description="Glycoside hydrolase family 29 N-terminal" evidence="9">
    <location>
        <begin position="36"/>
        <end position="372"/>
    </location>
</feature>
<dbReference type="GO" id="GO:0006004">
    <property type="term" value="P:fucose metabolic process"/>
    <property type="evidence" value="ECO:0007669"/>
    <property type="project" value="InterPro"/>
</dbReference>
<dbReference type="SUPFAM" id="SSF51445">
    <property type="entry name" value="(Trans)glycosidases"/>
    <property type="match status" value="1"/>
</dbReference>
<dbReference type="AlphaFoldDB" id="A0AA49GRD9"/>
<feature type="chain" id="PRO_5041416679" description="alpha-L-fucosidase" evidence="8">
    <location>
        <begin position="20"/>
        <end position="467"/>
    </location>
</feature>
<evidence type="ECO:0000256" key="7">
    <source>
        <dbReference type="PIRSR" id="PIRSR001092-1"/>
    </source>
</evidence>
<evidence type="ECO:0000256" key="5">
    <source>
        <dbReference type="ARBA" id="ARBA00022801"/>
    </source>
</evidence>